<feature type="transmembrane region" description="Helical" evidence="1">
    <location>
        <begin position="430"/>
        <end position="451"/>
    </location>
</feature>
<feature type="transmembrane region" description="Helical" evidence="1">
    <location>
        <begin position="178"/>
        <end position="203"/>
    </location>
</feature>
<reference evidence="2" key="1">
    <citation type="journal article" date="2023" name="Mol. Phylogenet. Evol.">
        <title>Genome-scale phylogeny and comparative genomics of the fungal order Sordariales.</title>
        <authorList>
            <person name="Hensen N."/>
            <person name="Bonometti L."/>
            <person name="Westerberg I."/>
            <person name="Brannstrom I.O."/>
            <person name="Guillou S."/>
            <person name="Cros-Aarteil S."/>
            <person name="Calhoun S."/>
            <person name="Haridas S."/>
            <person name="Kuo A."/>
            <person name="Mondo S."/>
            <person name="Pangilinan J."/>
            <person name="Riley R."/>
            <person name="LaButti K."/>
            <person name="Andreopoulos B."/>
            <person name="Lipzen A."/>
            <person name="Chen C."/>
            <person name="Yan M."/>
            <person name="Daum C."/>
            <person name="Ng V."/>
            <person name="Clum A."/>
            <person name="Steindorff A."/>
            <person name="Ohm R.A."/>
            <person name="Martin F."/>
            <person name="Silar P."/>
            <person name="Natvig D.O."/>
            <person name="Lalanne C."/>
            <person name="Gautier V."/>
            <person name="Ament-Velasquez S.L."/>
            <person name="Kruys A."/>
            <person name="Hutchinson M.I."/>
            <person name="Powell A.J."/>
            <person name="Barry K."/>
            <person name="Miller A.N."/>
            <person name="Grigoriev I.V."/>
            <person name="Debuchy R."/>
            <person name="Gladieux P."/>
            <person name="Hiltunen Thoren M."/>
            <person name="Johannesson H."/>
        </authorList>
    </citation>
    <scope>NUCLEOTIDE SEQUENCE</scope>
    <source>
        <strain evidence="2">CBS 892.96</strain>
    </source>
</reference>
<feature type="transmembrane region" description="Helical" evidence="1">
    <location>
        <begin position="340"/>
        <end position="358"/>
    </location>
</feature>
<evidence type="ECO:0000256" key="1">
    <source>
        <dbReference type="SAM" id="Phobius"/>
    </source>
</evidence>
<comment type="caution">
    <text evidence="2">The sequence shown here is derived from an EMBL/GenBank/DDBJ whole genome shotgun (WGS) entry which is preliminary data.</text>
</comment>
<evidence type="ECO:0000313" key="2">
    <source>
        <dbReference type="EMBL" id="KAK4178411.1"/>
    </source>
</evidence>
<keyword evidence="1" id="KW-0472">Membrane</keyword>
<feature type="transmembrane region" description="Helical" evidence="1">
    <location>
        <begin position="16"/>
        <end position="37"/>
    </location>
</feature>
<feature type="transmembrane region" description="Helical" evidence="1">
    <location>
        <begin position="485"/>
        <end position="503"/>
    </location>
</feature>
<reference evidence="2" key="2">
    <citation type="submission" date="2023-05" db="EMBL/GenBank/DDBJ databases">
        <authorList>
            <consortium name="Lawrence Berkeley National Laboratory"/>
            <person name="Steindorff A."/>
            <person name="Hensen N."/>
            <person name="Bonometti L."/>
            <person name="Westerberg I."/>
            <person name="Brannstrom I.O."/>
            <person name="Guillou S."/>
            <person name="Cros-Aarteil S."/>
            <person name="Calhoun S."/>
            <person name="Haridas S."/>
            <person name="Kuo A."/>
            <person name="Mondo S."/>
            <person name="Pangilinan J."/>
            <person name="Riley R."/>
            <person name="Labutti K."/>
            <person name="Andreopoulos B."/>
            <person name="Lipzen A."/>
            <person name="Chen C."/>
            <person name="Yanf M."/>
            <person name="Daum C."/>
            <person name="Ng V."/>
            <person name="Clum A."/>
            <person name="Ohm R."/>
            <person name="Martin F."/>
            <person name="Silar P."/>
            <person name="Natvig D."/>
            <person name="Lalanne C."/>
            <person name="Gautier V."/>
            <person name="Ament-Velasquez S.L."/>
            <person name="Kruys A."/>
            <person name="Hutchinson M.I."/>
            <person name="Powell A.J."/>
            <person name="Barry K."/>
            <person name="Miller A.N."/>
            <person name="Grigoriev I.V."/>
            <person name="Debuchy R."/>
            <person name="Gladieux P."/>
            <person name="Thoren M.H."/>
            <person name="Johannesson H."/>
        </authorList>
    </citation>
    <scope>NUCLEOTIDE SEQUENCE</scope>
    <source>
        <strain evidence="2">CBS 892.96</strain>
    </source>
</reference>
<proteinExistence type="predicted"/>
<name>A0AAN6WC80_9PEZI</name>
<feature type="transmembrane region" description="Helical" evidence="1">
    <location>
        <begin position="124"/>
        <end position="143"/>
    </location>
</feature>
<feature type="transmembrane region" description="Helical" evidence="1">
    <location>
        <begin position="58"/>
        <end position="81"/>
    </location>
</feature>
<feature type="transmembrane region" description="Helical" evidence="1">
    <location>
        <begin position="555"/>
        <end position="574"/>
    </location>
</feature>
<keyword evidence="1" id="KW-0812">Transmembrane</keyword>
<evidence type="ECO:0000313" key="3">
    <source>
        <dbReference type="Proteomes" id="UP001302321"/>
    </source>
</evidence>
<feature type="transmembrane region" description="Helical" evidence="1">
    <location>
        <begin position="457"/>
        <end position="473"/>
    </location>
</feature>
<keyword evidence="3" id="KW-1185">Reference proteome</keyword>
<keyword evidence="1" id="KW-1133">Transmembrane helix</keyword>
<organism evidence="2 3">
    <name type="scientific">Triangularia setosa</name>
    <dbReference type="NCBI Taxonomy" id="2587417"/>
    <lineage>
        <taxon>Eukaryota</taxon>
        <taxon>Fungi</taxon>
        <taxon>Dikarya</taxon>
        <taxon>Ascomycota</taxon>
        <taxon>Pezizomycotina</taxon>
        <taxon>Sordariomycetes</taxon>
        <taxon>Sordariomycetidae</taxon>
        <taxon>Sordariales</taxon>
        <taxon>Podosporaceae</taxon>
        <taxon>Triangularia</taxon>
    </lineage>
</organism>
<gene>
    <name evidence="2" type="ORF">QBC36DRAFT_368260</name>
</gene>
<accession>A0AAN6WC80</accession>
<dbReference type="AlphaFoldDB" id="A0AAN6WC80"/>
<feature type="transmembrane region" description="Helical" evidence="1">
    <location>
        <begin position="260"/>
        <end position="282"/>
    </location>
</feature>
<sequence>MDLNAPCASNRPEVPFIPFLAGLTAWAMAKYILEGIVKQVNPQFDKYLREDIRRRYNFYFSTWLGTLTKVISVVSCTVALVSTPAETDLYGLVRPLNTAEQWCWGCRAVLYIQELPDLSSVPELVIHHILSIAAMCGILAYSAPRRPLYLMWASLWNEFLANARRLMKLHNIMTPRSAWWLAAINSFLVWALRITAAVVSLVWTLQSNTYGVTLFVTIGSILVYILYMVHFTTWELGRFRVVNLDMTPPARFIVADKWSIHLLGVVMGVGLALTEFSALYIYEASSGFTISKHELHSIAWVALQAAVAGLLGSYITFPIFRFTIPSAATLQGEAGSPPKVLRLSLIGGIISAGLAVLFTPTMEPTIDRTAFLACMVLSLPLMIAAFRFGQALSVPAVKKTPSLTEKLIDVGQGISAVTHEPMLSLNMINAVVHGVLYLANFVALCFSHLSLLDVTKFSSMTLVMLAAVQLNGLPDARRRRFVHRLFPALQAGFAMSYRTYLVIQAEKDSLVNLLLHVLAFGLLLFGMPLVVKILSEPRAVRAKNQDGGEGKKKGYDLKVVSITVGAALILLLVLGEYMGRCSMSGAPVVMAVGEAEENVGQVMKKAVTRAKGVVLWDVVISWPMVASVVGATVLPVVMVQVIG</sequence>
<feature type="transmembrane region" description="Helical" evidence="1">
    <location>
        <begin position="297"/>
        <end position="320"/>
    </location>
</feature>
<feature type="transmembrane region" description="Helical" evidence="1">
    <location>
        <begin position="209"/>
        <end position="229"/>
    </location>
</feature>
<feature type="transmembrane region" description="Helical" evidence="1">
    <location>
        <begin position="620"/>
        <end position="642"/>
    </location>
</feature>
<feature type="transmembrane region" description="Helical" evidence="1">
    <location>
        <begin position="509"/>
        <end position="534"/>
    </location>
</feature>
<protein>
    <submittedName>
        <fullName evidence="2">Uncharacterized protein</fullName>
    </submittedName>
</protein>
<dbReference type="Proteomes" id="UP001302321">
    <property type="component" value="Unassembled WGS sequence"/>
</dbReference>
<feature type="transmembrane region" description="Helical" evidence="1">
    <location>
        <begin position="370"/>
        <end position="389"/>
    </location>
</feature>
<dbReference type="EMBL" id="MU866139">
    <property type="protein sequence ID" value="KAK4178411.1"/>
    <property type="molecule type" value="Genomic_DNA"/>
</dbReference>